<gene>
    <name evidence="1" type="ORF">BV22DRAFT_1043303</name>
</gene>
<name>A0ACB8BYT1_9AGAM</name>
<keyword evidence="2" id="KW-1185">Reference proteome</keyword>
<comment type="caution">
    <text evidence="1">The sequence shown here is derived from an EMBL/GenBank/DDBJ whole genome shotgun (WGS) entry which is preliminary data.</text>
</comment>
<proteinExistence type="predicted"/>
<sequence length="516" mass="55759">MSKATAGPQDEPSQANNTQFTSRLQGWLAPSMNVKKQESWVPPVFGGQGPVVEAGPELHLGIQSATTQGKSSILCLTVTLFSGCSDDNGSNNHGSGTNCTTGIYWRDRVWWRRSILSKDGQQPSRSDKEQIVNVLSKTSDERELVTRQCLPPRNVELVLYSYVNGVHLTHHIHFDGKATLDRRRKMHFIQAAFRLGVLACSAVLGRHVTSIAVGHIIRMLANLRNAALAVEETVVIKRDENSSPPLSTTATLSPEVCARPSSADAADGFVQSRPVGSVPQAVLSSTTGGHNETVPRSPVVMQRGNLTQALLRNYAPAQIPSRLHRPTPSPGLARQPPDRMLVPTQLAPWPYAPPGSHTPMMAVPRPSNGLSPNNRQPLHSMPSTPVTPLGEYDSPSPLYGGRRNGVRQPFRPIANTRSSLIPVTPPSFWKPAPASSKIKLVSPHLRRRRREHSRGQNSGSSTSNSSQSFSDGGSPSLALEMSGGLGPDRESSSLNSSQVLSADDVRTISSIFELSI</sequence>
<accession>A0ACB8BYT1</accession>
<reference evidence="1" key="1">
    <citation type="journal article" date="2021" name="New Phytol.">
        <title>Evolutionary innovations through gain and loss of genes in the ectomycorrhizal Boletales.</title>
        <authorList>
            <person name="Wu G."/>
            <person name="Miyauchi S."/>
            <person name="Morin E."/>
            <person name="Kuo A."/>
            <person name="Drula E."/>
            <person name="Varga T."/>
            <person name="Kohler A."/>
            <person name="Feng B."/>
            <person name="Cao Y."/>
            <person name="Lipzen A."/>
            <person name="Daum C."/>
            <person name="Hundley H."/>
            <person name="Pangilinan J."/>
            <person name="Johnson J."/>
            <person name="Barry K."/>
            <person name="LaButti K."/>
            <person name="Ng V."/>
            <person name="Ahrendt S."/>
            <person name="Min B."/>
            <person name="Choi I.G."/>
            <person name="Park H."/>
            <person name="Plett J.M."/>
            <person name="Magnuson J."/>
            <person name="Spatafora J.W."/>
            <person name="Nagy L.G."/>
            <person name="Henrissat B."/>
            <person name="Grigoriev I.V."/>
            <person name="Yang Z.L."/>
            <person name="Xu J."/>
            <person name="Martin F.M."/>
        </authorList>
    </citation>
    <scope>NUCLEOTIDE SEQUENCE</scope>
    <source>
        <strain evidence="1">KUC20120723A-06</strain>
    </source>
</reference>
<evidence type="ECO:0000313" key="1">
    <source>
        <dbReference type="EMBL" id="KAH7930320.1"/>
    </source>
</evidence>
<dbReference type="Proteomes" id="UP000790709">
    <property type="component" value="Unassembled WGS sequence"/>
</dbReference>
<dbReference type="EMBL" id="MU266333">
    <property type="protein sequence ID" value="KAH7930320.1"/>
    <property type="molecule type" value="Genomic_DNA"/>
</dbReference>
<organism evidence="1 2">
    <name type="scientific">Leucogyrophana mollusca</name>
    <dbReference type="NCBI Taxonomy" id="85980"/>
    <lineage>
        <taxon>Eukaryota</taxon>
        <taxon>Fungi</taxon>
        <taxon>Dikarya</taxon>
        <taxon>Basidiomycota</taxon>
        <taxon>Agaricomycotina</taxon>
        <taxon>Agaricomycetes</taxon>
        <taxon>Agaricomycetidae</taxon>
        <taxon>Boletales</taxon>
        <taxon>Boletales incertae sedis</taxon>
        <taxon>Leucogyrophana</taxon>
    </lineage>
</organism>
<protein>
    <submittedName>
        <fullName evidence="1">Uncharacterized protein</fullName>
    </submittedName>
</protein>
<evidence type="ECO:0000313" key="2">
    <source>
        <dbReference type="Proteomes" id="UP000790709"/>
    </source>
</evidence>